<dbReference type="Proteomes" id="UP000799538">
    <property type="component" value="Unassembled WGS sequence"/>
</dbReference>
<protein>
    <submittedName>
        <fullName evidence="2">Uncharacterized protein</fullName>
    </submittedName>
</protein>
<gene>
    <name evidence="2" type="ORF">BDZ85DRAFT_252652</name>
</gene>
<dbReference type="AlphaFoldDB" id="A0A6A6G153"/>
<feature type="region of interest" description="Disordered" evidence="1">
    <location>
        <begin position="126"/>
        <end position="153"/>
    </location>
</feature>
<sequence length="192" mass="21563">MLLFISQSRPQVVIAAVTKFTSTRRSPPFPPPPGHKQQEGIITRALDTPPDAVHDQARSIQHSHDAGWAMDQLAWAGQDQTSPLVQSLASLKRALLPSTLALETGWRLLHHADQDRAAHIRHQGGQRIHQQLPRRVHGQNEEQGSEQGVWRPGESSGIHELGYIWCHRGWERSALGDELLLWPESVRFPSAY</sequence>
<evidence type="ECO:0000256" key="1">
    <source>
        <dbReference type="SAM" id="MobiDB-lite"/>
    </source>
</evidence>
<evidence type="ECO:0000313" key="3">
    <source>
        <dbReference type="Proteomes" id="UP000799538"/>
    </source>
</evidence>
<proteinExistence type="predicted"/>
<accession>A0A6A6G153</accession>
<organism evidence="2 3">
    <name type="scientific">Elsinoe ampelina</name>
    <dbReference type="NCBI Taxonomy" id="302913"/>
    <lineage>
        <taxon>Eukaryota</taxon>
        <taxon>Fungi</taxon>
        <taxon>Dikarya</taxon>
        <taxon>Ascomycota</taxon>
        <taxon>Pezizomycotina</taxon>
        <taxon>Dothideomycetes</taxon>
        <taxon>Dothideomycetidae</taxon>
        <taxon>Myriangiales</taxon>
        <taxon>Elsinoaceae</taxon>
        <taxon>Elsinoe</taxon>
    </lineage>
</organism>
<reference evidence="3" key="1">
    <citation type="journal article" date="2020" name="Stud. Mycol.">
        <title>101 Dothideomycetes genomes: A test case for predicting lifestyles and emergence of pathogens.</title>
        <authorList>
            <person name="Haridas S."/>
            <person name="Albert R."/>
            <person name="Binder M."/>
            <person name="Bloem J."/>
            <person name="LaButti K."/>
            <person name="Salamov A."/>
            <person name="Andreopoulos B."/>
            <person name="Baker S."/>
            <person name="Barry K."/>
            <person name="Bills G."/>
            <person name="Bluhm B."/>
            <person name="Cannon C."/>
            <person name="Castanera R."/>
            <person name="Culley D."/>
            <person name="Daum C."/>
            <person name="Ezra D."/>
            <person name="Gonzalez J."/>
            <person name="Henrissat B."/>
            <person name="Kuo A."/>
            <person name="Liang C."/>
            <person name="Lipzen A."/>
            <person name="Lutzoni F."/>
            <person name="Magnuson J."/>
            <person name="Mondo S."/>
            <person name="Nolan M."/>
            <person name="Ohm R."/>
            <person name="Pangilinan J."/>
            <person name="Park H.-J."/>
            <person name="Ramirez L."/>
            <person name="Alfaro M."/>
            <person name="Sun H."/>
            <person name="Tritt A."/>
            <person name="Yoshinaga Y."/>
            <person name="Zwiers L.-H."/>
            <person name="Turgeon B."/>
            <person name="Goodwin S."/>
            <person name="Spatafora J."/>
            <person name="Crous P."/>
            <person name="Grigoriev I."/>
        </authorList>
    </citation>
    <scope>NUCLEOTIDE SEQUENCE [LARGE SCALE GENOMIC DNA]</scope>
    <source>
        <strain evidence="3">CECT 20119</strain>
    </source>
</reference>
<evidence type="ECO:0000313" key="2">
    <source>
        <dbReference type="EMBL" id="KAF2219417.1"/>
    </source>
</evidence>
<name>A0A6A6G153_9PEZI</name>
<dbReference type="OrthoDB" id="10475741at2759"/>
<keyword evidence="3" id="KW-1185">Reference proteome</keyword>
<dbReference type="EMBL" id="ML992516">
    <property type="protein sequence ID" value="KAF2219417.1"/>
    <property type="molecule type" value="Genomic_DNA"/>
</dbReference>